<sequence length="174" mass="20707">MEPPKNTTPRVAHEVGRHDDESFDEWDNRIEMFGDSVEEEEDETGESISKRQIRRLCKDLSSMLDYLRLDIEPAAPLRGTMVEEKSTAAPITPSLLEQFKDLRRRMHKLRSRLFPFKEWYEEEQAKPESYEGLDEEEKARKMMKKEEEFFDSYRESTEFISPAPHSRTRVSRRC</sequence>
<name>M8BWK4_AEGTA</name>
<feature type="region of interest" description="Disordered" evidence="1">
    <location>
        <begin position="1"/>
        <end position="20"/>
    </location>
</feature>
<evidence type="ECO:0000256" key="1">
    <source>
        <dbReference type="SAM" id="MobiDB-lite"/>
    </source>
</evidence>
<proteinExistence type="predicted"/>
<accession>M8BWK4</accession>
<feature type="compositionally biased region" description="Basic and acidic residues" evidence="1">
    <location>
        <begin position="11"/>
        <end position="20"/>
    </location>
</feature>
<dbReference type="AlphaFoldDB" id="M8BWK4"/>
<reference evidence="2" key="1">
    <citation type="submission" date="2015-06" db="UniProtKB">
        <authorList>
            <consortium name="EnsemblPlants"/>
        </authorList>
    </citation>
    <scope>IDENTIFICATION</scope>
</reference>
<organism evidence="2">
    <name type="scientific">Aegilops tauschii</name>
    <name type="common">Tausch's goatgrass</name>
    <name type="synonym">Aegilops squarrosa</name>
    <dbReference type="NCBI Taxonomy" id="37682"/>
    <lineage>
        <taxon>Eukaryota</taxon>
        <taxon>Viridiplantae</taxon>
        <taxon>Streptophyta</taxon>
        <taxon>Embryophyta</taxon>
        <taxon>Tracheophyta</taxon>
        <taxon>Spermatophyta</taxon>
        <taxon>Magnoliopsida</taxon>
        <taxon>Liliopsida</taxon>
        <taxon>Poales</taxon>
        <taxon>Poaceae</taxon>
        <taxon>BOP clade</taxon>
        <taxon>Pooideae</taxon>
        <taxon>Triticodae</taxon>
        <taxon>Triticeae</taxon>
        <taxon>Triticinae</taxon>
        <taxon>Aegilops</taxon>
    </lineage>
</organism>
<protein>
    <submittedName>
        <fullName evidence="2">Uncharacterized protein</fullName>
    </submittedName>
</protein>
<dbReference type="EnsemblPlants" id="EMT26329">
    <property type="protein sequence ID" value="EMT26329"/>
    <property type="gene ID" value="F775_42801"/>
</dbReference>
<evidence type="ECO:0000313" key="2">
    <source>
        <dbReference type="EnsemblPlants" id="EMT26329"/>
    </source>
</evidence>